<proteinExistence type="predicted"/>
<dbReference type="EMBL" id="LRGB01000978">
    <property type="protein sequence ID" value="KZS14312.1"/>
    <property type="molecule type" value="Genomic_DNA"/>
</dbReference>
<evidence type="ECO:0000313" key="1">
    <source>
        <dbReference type="EMBL" id="JAN88326.1"/>
    </source>
</evidence>
<keyword evidence="3" id="KW-1185">Reference proteome</keyword>
<dbReference type="Proteomes" id="UP000076858">
    <property type="component" value="Unassembled WGS sequence"/>
</dbReference>
<evidence type="ECO:0000313" key="2">
    <source>
        <dbReference type="EMBL" id="KZS14312.1"/>
    </source>
</evidence>
<accession>A0A0P6JW28</accession>
<dbReference type="AlphaFoldDB" id="A0A0P6JW28"/>
<protein>
    <submittedName>
        <fullName evidence="1">Uncharacterized protein</fullName>
    </submittedName>
</protein>
<reference evidence="2 3" key="2">
    <citation type="submission" date="2016-03" db="EMBL/GenBank/DDBJ databases">
        <title>EvidentialGene: Evidence-directed Construction of Genes on Genomes.</title>
        <authorList>
            <person name="Gilbert D.G."/>
            <person name="Choi J.-H."/>
            <person name="Mockaitis K."/>
            <person name="Colbourne J."/>
            <person name="Pfrender M."/>
        </authorList>
    </citation>
    <scope>NUCLEOTIDE SEQUENCE [LARGE SCALE GENOMIC DNA]</scope>
    <source>
        <strain evidence="2 3">Xinb3</strain>
        <tissue evidence="2">Complete organism</tissue>
    </source>
</reference>
<gene>
    <name evidence="2" type="ORF">APZ42_020365</name>
</gene>
<dbReference type="EMBL" id="GDIQ01006411">
    <property type="protein sequence ID" value="JAN88326.1"/>
    <property type="molecule type" value="Transcribed_RNA"/>
</dbReference>
<evidence type="ECO:0000313" key="3">
    <source>
        <dbReference type="Proteomes" id="UP000076858"/>
    </source>
</evidence>
<reference evidence="1" key="1">
    <citation type="submission" date="2015-10" db="EMBL/GenBank/DDBJ databases">
        <title>EvidentialGene: Evidence-directed Construction of Complete mRNA Transcriptomes without Genomes.</title>
        <authorList>
            <person name="Gilbert D.G."/>
        </authorList>
    </citation>
    <scope>NUCLEOTIDE SEQUENCE</scope>
</reference>
<sequence>MSQFRSRSTDFIRQTHAIIGPLLAYKAYLQIRFLTLAYTKHYSKVVHYKEFASTVLLPFAMKVTTVTCDQSKCLIFLLG</sequence>
<name>A0A0P6JW28_9CRUS</name>
<organism evidence="1">
    <name type="scientific">Daphnia magna</name>
    <dbReference type="NCBI Taxonomy" id="35525"/>
    <lineage>
        <taxon>Eukaryota</taxon>
        <taxon>Metazoa</taxon>
        <taxon>Ecdysozoa</taxon>
        <taxon>Arthropoda</taxon>
        <taxon>Crustacea</taxon>
        <taxon>Branchiopoda</taxon>
        <taxon>Diplostraca</taxon>
        <taxon>Cladocera</taxon>
        <taxon>Anomopoda</taxon>
        <taxon>Daphniidae</taxon>
        <taxon>Daphnia</taxon>
    </lineage>
</organism>